<keyword evidence="2" id="KW-0418">Kinase</keyword>
<organism evidence="2 3">
    <name type="scientific">Candidatus Acidiferrum panamense</name>
    <dbReference type="NCBI Taxonomy" id="2741543"/>
    <lineage>
        <taxon>Bacteria</taxon>
        <taxon>Pseudomonadati</taxon>
        <taxon>Acidobacteriota</taxon>
        <taxon>Terriglobia</taxon>
        <taxon>Candidatus Acidiferrales</taxon>
        <taxon>Candidatus Acidiferrum</taxon>
    </lineage>
</organism>
<name>A0A7V8NX25_9BACT</name>
<comment type="caution">
    <text evidence="2">The sequence shown here is derived from an EMBL/GenBank/DDBJ whole genome shotgun (WGS) entry which is preliminary data.</text>
</comment>
<dbReference type="GO" id="GO:0016301">
    <property type="term" value="F:kinase activity"/>
    <property type="evidence" value="ECO:0007669"/>
    <property type="project" value="UniProtKB-KW"/>
</dbReference>
<dbReference type="InterPro" id="IPR027417">
    <property type="entry name" value="P-loop_NTPase"/>
</dbReference>
<gene>
    <name evidence="2" type="ORF">HRJ53_29140</name>
</gene>
<evidence type="ECO:0000313" key="2">
    <source>
        <dbReference type="EMBL" id="MBA0089075.1"/>
    </source>
</evidence>
<feature type="non-terminal residue" evidence="2">
    <location>
        <position position="1"/>
    </location>
</feature>
<dbReference type="EMBL" id="JACDQQ010002823">
    <property type="protein sequence ID" value="MBA0089075.1"/>
    <property type="molecule type" value="Genomic_DNA"/>
</dbReference>
<keyword evidence="3" id="KW-1185">Reference proteome</keyword>
<reference evidence="2" key="1">
    <citation type="submission" date="2020-06" db="EMBL/GenBank/DDBJ databases">
        <title>Legume-microbial interactions unlock mineral nutrients during tropical forest succession.</title>
        <authorList>
            <person name="Epihov D.Z."/>
        </authorList>
    </citation>
    <scope>NUCLEOTIDE SEQUENCE [LARGE SCALE GENOMIC DNA]</scope>
    <source>
        <strain evidence="2">Pan2503</strain>
    </source>
</reference>
<proteinExistence type="predicted"/>
<sequence length="194" mass="22370">VQTSGLRRSNLVGRDIDELLAKNAVTRLTLALMYATDFFDQVEHRILPALRSGTIVLADRYIFTLIGRGVVRGINRDYMSGLYAMAVRPHLTFWLNVRPETAFGREFRKAQAISYWEAGRDMSLSHDLYWSFIRYQTMIKREFEGMAKKHNFIELDGEASVPAVNKLLRQRIAEQLGIRSTKYSPSSALSHLWR</sequence>
<dbReference type="Gene3D" id="3.40.50.300">
    <property type="entry name" value="P-loop containing nucleotide triphosphate hydrolases"/>
    <property type="match status" value="1"/>
</dbReference>
<accession>A0A7V8NX25</accession>
<evidence type="ECO:0000313" key="3">
    <source>
        <dbReference type="Proteomes" id="UP000567293"/>
    </source>
</evidence>
<keyword evidence="2" id="KW-0808">Transferase</keyword>
<dbReference type="SUPFAM" id="SSF52540">
    <property type="entry name" value="P-loop containing nucleoside triphosphate hydrolases"/>
    <property type="match status" value="1"/>
</dbReference>
<feature type="domain" description="Thymidylate kinase-like" evidence="1">
    <location>
        <begin position="8"/>
        <end position="111"/>
    </location>
</feature>
<dbReference type="InterPro" id="IPR039430">
    <property type="entry name" value="Thymidylate_kin-like_dom"/>
</dbReference>
<protein>
    <submittedName>
        <fullName evidence="2">Thymidylate kinase</fullName>
    </submittedName>
</protein>
<dbReference type="Pfam" id="PF02223">
    <property type="entry name" value="Thymidylate_kin"/>
    <property type="match status" value="1"/>
</dbReference>
<dbReference type="Proteomes" id="UP000567293">
    <property type="component" value="Unassembled WGS sequence"/>
</dbReference>
<evidence type="ECO:0000259" key="1">
    <source>
        <dbReference type="Pfam" id="PF02223"/>
    </source>
</evidence>
<dbReference type="AlphaFoldDB" id="A0A7V8NX25"/>